<dbReference type="CDD" id="cd02199">
    <property type="entry name" value="YjgF_YER057c_UK114_like_1"/>
    <property type="match status" value="1"/>
</dbReference>
<proteinExistence type="predicted"/>
<protein>
    <submittedName>
        <fullName evidence="2">RidA family protein</fullName>
    </submittedName>
</protein>
<evidence type="ECO:0000313" key="2">
    <source>
        <dbReference type="EMBL" id="WXA94850.1"/>
    </source>
</evidence>
<dbReference type="SUPFAM" id="SSF55298">
    <property type="entry name" value="YjgF-like"/>
    <property type="match status" value="1"/>
</dbReference>
<dbReference type="EMBL" id="CP089982">
    <property type="protein sequence ID" value="WXA94850.1"/>
    <property type="molecule type" value="Genomic_DNA"/>
</dbReference>
<feature type="domain" description="Endoribonuclease L-PSP/chorismate mutase-like" evidence="1">
    <location>
        <begin position="6"/>
        <end position="142"/>
    </location>
</feature>
<dbReference type="RefSeq" id="WP_394845460.1">
    <property type="nucleotide sequence ID" value="NZ_CP089982.1"/>
</dbReference>
<reference evidence="2 3" key="1">
    <citation type="submission" date="2021-12" db="EMBL/GenBank/DDBJ databases">
        <title>Discovery of the Pendulisporaceae a myxobacterial family with distinct sporulation behavior and unique specialized metabolism.</title>
        <authorList>
            <person name="Garcia R."/>
            <person name="Popoff A."/>
            <person name="Bader C.D."/>
            <person name="Loehr J."/>
            <person name="Walesch S."/>
            <person name="Walt C."/>
            <person name="Boldt J."/>
            <person name="Bunk B."/>
            <person name="Haeckl F.J.F.P.J."/>
            <person name="Gunesch A.P."/>
            <person name="Birkelbach J."/>
            <person name="Nuebel U."/>
            <person name="Pietschmann T."/>
            <person name="Bach T."/>
            <person name="Mueller R."/>
        </authorList>
    </citation>
    <scope>NUCLEOTIDE SEQUENCE [LARGE SCALE GENOMIC DNA]</scope>
    <source>
        <strain evidence="2 3">MSr12523</strain>
    </source>
</reference>
<keyword evidence="3" id="KW-1185">Reference proteome</keyword>
<dbReference type="InterPro" id="IPR013813">
    <property type="entry name" value="Endoribo_LPSP/chorism_mut-like"/>
</dbReference>
<sequence length="154" mass="16380">MSGRIEARLAERKIELPNAPAPVANYVPAVRSGNLLFVSGQGPWFNGELRYIGKVGRDLTVAVAQQSARLCALNVLAQARAALGDLDRVVRVVQVQGFVDGIPEFAEHPQVINGASDLFVEVFGEAGRHSRFAVGSGSLPGNISVEVAAIFEVE</sequence>
<dbReference type="Proteomes" id="UP001379533">
    <property type="component" value="Chromosome"/>
</dbReference>
<dbReference type="PANTHER" id="PTHR43760:SF1">
    <property type="entry name" value="ENDORIBONUCLEASE L-PSP_CHORISMATE MUTASE-LIKE DOMAIN-CONTAINING PROTEIN"/>
    <property type="match status" value="1"/>
</dbReference>
<gene>
    <name evidence="2" type="ORF">LZC95_51570</name>
</gene>
<dbReference type="InterPro" id="IPR035959">
    <property type="entry name" value="RutC-like_sf"/>
</dbReference>
<dbReference type="PANTHER" id="PTHR43760">
    <property type="entry name" value="ENDORIBONUCLEASE-RELATED"/>
    <property type="match status" value="1"/>
</dbReference>
<evidence type="ECO:0000259" key="1">
    <source>
        <dbReference type="Pfam" id="PF14588"/>
    </source>
</evidence>
<organism evidence="2 3">
    <name type="scientific">Pendulispora brunnea</name>
    <dbReference type="NCBI Taxonomy" id="2905690"/>
    <lineage>
        <taxon>Bacteria</taxon>
        <taxon>Pseudomonadati</taxon>
        <taxon>Myxococcota</taxon>
        <taxon>Myxococcia</taxon>
        <taxon>Myxococcales</taxon>
        <taxon>Sorangiineae</taxon>
        <taxon>Pendulisporaceae</taxon>
        <taxon>Pendulispora</taxon>
    </lineage>
</organism>
<dbReference type="Gene3D" id="3.30.1330.40">
    <property type="entry name" value="RutC-like"/>
    <property type="match status" value="1"/>
</dbReference>
<name>A0ABZ2KCP2_9BACT</name>
<dbReference type="Pfam" id="PF14588">
    <property type="entry name" value="YjgF_endoribonc"/>
    <property type="match status" value="1"/>
</dbReference>
<accession>A0ABZ2KCP2</accession>
<evidence type="ECO:0000313" key="3">
    <source>
        <dbReference type="Proteomes" id="UP001379533"/>
    </source>
</evidence>